<protein>
    <submittedName>
        <fullName evidence="2">Uncharacterized protein</fullName>
    </submittedName>
</protein>
<dbReference type="EMBL" id="LAZR01025596">
    <property type="protein sequence ID" value="KKL71425.1"/>
    <property type="molecule type" value="Genomic_DNA"/>
</dbReference>
<proteinExistence type="predicted"/>
<reference evidence="2" key="1">
    <citation type="journal article" date="2015" name="Nature">
        <title>Complex archaea that bridge the gap between prokaryotes and eukaryotes.</title>
        <authorList>
            <person name="Spang A."/>
            <person name="Saw J.H."/>
            <person name="Jorgensen S.L."/>
            <person name="Zaremba-Niedzwiedzka K."/>
            <person name="Martijn J."/>
            <person name="Lind A.E."/>
            <person name="van Eijk R."/>
            <person name="Schleper C."/>
            <person name="Guy L."/>
            <person name="Ettema T.J."/>
        </authorList>
    </citation>
    <scope>NUCLEOTIDE SEQUENCE</scope>
</reference>
<gene>
    <name evidence="2" type="ORF">LCGC14_2095050</name>
</gene>
<name>A0A0F9GPR2_9ZZZZ</name>
<feature type="compositionally biased region" description="Basic and acidic residues" evidence="1">
    <location>
        <begin position="59"/>
        <end position="77"/>
    </location>
</feature>
<accession>A0A0F9GPR2</accession>
<organism evidence="2">
    <name type="scientific">marine sediment metagenome</name>
    <dbReference type="NCBI Taxonomy" id="412755"/>
    <lineage>
        <taxon>unclassified sequences</taxon>
        <taxon>metagenomes</taxon>
        <taxon>ecological metagenomes</taxon>
    </lineage>
</organism>
<evidence type="ECO:0000313" key="2">
    <source>
        <dbReference type="EMBL" id="KKL71425.1"/>
    </source>
</evidence>
<dbReference type="AlphaFoldDB" id="A0A0F9GPR2"/>
<feature type="region of interest" description="Disordered" evidence="1">
    <location>
        <begin position="52"/>
        <end position="77"/>
    </location>
</feature>
<evidence type="ECO:0000256" key="1">
    <source>
        <dbReference type="SAM" id="MobiDB-lite"/>
    </source>
</evidence>
<sequence>MDESDINENRDNVQPDSGVDLEGRIAWLETELKEAQENSAQTAQILEQTQAERNVLQDQDDRLVRKSEPDRSERRDNVQQLDVRIFLACGCSPHSGADLEHIDGCPIDFVLNLQEKQAEMERQLKGVLELMTRIIEGEPLIGFVKVRKE</sequence>
<feature type="region of interest" description="Disordered" evidence="1">
    <location>
        <begin position="1"/>
        <end position="20"/>
    </location>
</feature>
<comment type="caution">
    <text evidence="2">The sequence shown here is derived from an EMBL/GenBank/DDBJ whole genome shotgun (WGS) entry which is preliminary data.</text>
</comment>